<reference evidence="2 3" key="1">
    <citation type="submission" date="2024-05" db="EMBL/GenBank/DDBJ databases">
        <authorList>
            <consortium name="Candidatus Magnetaquicoccaceae bacterium FCR-1 genome sequencing consortium"/>
            <person name="Shimoshige H."/>
            <person name="Shimamura S."/>
            <person name="Taoka A."/>
            <person name="Kobayashi H."/>
            <person name="Maekawa T."/>
        </authorList>
    </citation>
    <scope>NUCLEOTIDE SEQUENCE [LARGE SCALE GENOMIC DNA]</scope>
    <source>
        <strain evidence="2 3">FCR-1</strain>
    </source>
</reference>
<keyword evidence="3" id="KW-1185">Reference proteome</keyword>
<name>A0ABQ0CB41_9PROT</name>
<dbReference type="RefSeq" id="WP_420905782.1">
    <property type="nucleotide sequence ID" value="NZ_BAAFGK010000004.1"/>
</dbReference>
<feature type="chain" id="PRO_5045240995" description="Secreted protein" evidence="1">
    <location>
        <begin position="25"/>
        <end position="138"/>
    </location>
</feature>
<accession>A0ABQ0CB41</accession>
<sequence length="138" mass="15432">MRNRFGSSATILALFLSLTTPGVADDLPEILALLRASRAKLLILVDSQNPGQKTGVIDDLTLSQQEIDYRVSNLLDNRATPPATRERLERFKDIWEPFKNTRMGEIIPAVLAGDRAKAQSLGKGIQADRYQRMVQILR</sequence>
<reference evidence="2 3" key="2">
    <citation type="submission" date="2024-09" db="EMBL/GenBank/DDBJ databases">
        <title>Draft genome sequence of Candidatus Magnetaquicoccaceae bacterium FCR-1.</title>
        <authorList>
            <person name="Shimoshige H."/>
            <person name="Shimamura S."/>
            <person name="Taoka A."/>
            <person name="Kobayashi H."/>
            <person name="Maekawa T."/>
        </authorList>
    </citation>
    <scope>NUCLEOTIDE SEQUENCE [LARGE SCALE GENOMIC DNA]</scope>
    <source>
        <strain evidence="2 3">FCR-1</strain>
    </source>
</reference>
<protein>
    <recommendedName>
        <fullName evidence="4">Secreted protein</fullName>
    </recommendedName>
</protein>
<keyword evidence="1" id="KW-0732">Signal</keyword>
<evidence type="ECO:0000313" key="2">
    <source>
        <dbReference type="EMBL" id="GAB0058101.1"/>
    </source>
</evidence>
<evidence type="ECO:0000256" key="1">
    <source>
        <dbReference type="SAM" id="SignalP"/>
    </source>
</evidence>
<proteinExistence type="predicted"/>
<evidence type="ECO:0000313" key="3">
    <source>
        <dbReference type="Proteomes" id="UP001628193"/>
    </source>
</evidence>
<feature type="signal peptide" evidence="1">
    <location>
        <begin position="1"/>
        <end position="24"/>
    </location>
</feature>
<organism evidence="2 3">
    <name type="scientific">Candidatus Magnetaquiglobus chichijimensis</name>
    <dbReference type="NCBI Taxonomy" id="3141448"/>
    <lineage>
        <taxon>Bacteria</taxon>
        <taxon>Pseudomonadati</taxon>
        <taxon>Pseudomonadota</taxon>
        <taxon>Magnetococcia</taxon>
        <taxon>Magnetococcales</taxon>
        <taxon>Candidatus Magnetaquicoccaceae</taxon>
        <taxon>Candidatus Magnetaquiglobus</taxon>
    </lineage>
</organism>
<gene>
    <name evidence="2" type="ORF">SIID45300_02444</name>
</gene>
<evidence type="ECO:0008006" key="4">
    <source>
        <dbReference type="Google" id="ProtNLM"/>
    </source>
</evidence>
<dbReference type="Proteomes" id="UP001628193">
    <property type="component" value="Unassembled WGS sequence"/>
</dbReference>
<dbReference type="EMBL" id="BAAFGK010000004">
    <property type="protein sequence ID" value="GAB0058101.1"/>
    <property type="molecule type" value="Genomic_DNA"/>
</dbReference>
<comment type="caution">
    <text evidence="2">The sequence shown here is derived from an EMBL/GenBank/DDBJ whole genome shotgun (WGS) entry which is preliminary data.</text>
</comment>